<gene>
    <name evidence="3" type="ORF">CRI94_02590</name>
</gene>
<organism evidence="3 4">
    <name type="scientific">Longibacter salinarum</name>
    <dbReference type="NCBI Taxonomy" id="1850348"/>
    <lineage>
        <taxon>Bacteria</taxon>
        <taxon>Pseudomonadati</taxon>
        <taxon>Rhodothermota</taxon>
        <taxon>Rhodothermia</taxon>
        <taxon>Rhodothermales</taxon>
        <taxon>Salisaetaceae</taxon>
        <taxon>Longibacter</taxon>
    </lineage>
</organism>
<name>A0A2A8D2L9_9BACT</name>
<evidence type="ECO:0000256" key="1">
    <source>
        <dbReference type="ARBA" id="ARBA00009981"/>
    </source>
</evidence>
<dbReference type="InterPro" id="IPR036165">
    <property type="entry name" value="YefM-like_sf"/>
</dbReference>
<dbReference type="NCBIfam" id="TIGR01552">
    <property type="entry name" value="phd_fam"/>
    <property type="match status" value="1"/>
</dbReference>
<comment type="function">
    <text evidence="2">Antitoxin component of a type II toxin-antitoxin (TA) system.</text>
</comment>
<dbReference type="SUPFAM" id="SSF143120">
    <property type="entry name" value="YefM-like"/>
    <property type="match status" value="1"/>
</dbReference>
<comment type="caution">
    <text evidence="3">The sequence shown here is derived from an EMBL/GenBank/DDBJ whole genome shotgun (WGS) entry which is preliminary data.</text>
</comment>
<dbReference type="InterPro" id="IPR006442">
    <property type="entry name" value="Antitoxin_Phd/YefM"/>
</dbReference>
<dbReference type="Proteomes" id="UP000220102">
    <property type="component" value="Unassembled WGS sequence"/>
</dbReference>
<sequence>MYHTEGVDAIATITELRAETSELIDHVRKTKNGILIQKNNEPYAVLMDWEVYKKVKDRVDLTSLSSEVTA</sequence>
<dbReference type="AlphaFoldDB" id="A0A2A8D2L9"/>
<protein>
    <recommendedName>
        <fullName evidence="2">Antitoxin</fullName>
    </recommendedName>
</protein>
<dbReference type="EMBL" id="PDEQ01000001">
    <property type="protein sequence ID" value="PEN15189.1"/>
    <property type="molecule type" value="Genomic_DNA"/>
</dbReference>
<keyword evidence="4" id="KW-1185">Reference proteome</keyword>
<evidence type="ECO:0000256" key="2">
    <source>
        <dbReference type="RuleBase" id="RU362080"/>
    </source>
</evidence>
<dbReference type="OrthoDB" id="1495127at2"/>
<evidence type="ECO:0000313" key="4">
    <source>
        <dbReference type="Proteomes" id="UP000220102"/>
    </source>
</evidence>
<proteinExistence type="inferred from homology"/>
<dbReference type="Pfam" id="PF02604">
    <property type="entry name" value="PhdYeFM_antitox"/>
    <property type="match status" value="1"/>
</dbReference>
<reference evidence="3 4" key="1">
    <citation type="submission" date="2017-10" db="EMBL/GenBank/DDBJ databases">
        <title>Draft genome of Longibacter Salinarum.</title>
        <authorList>
            <person name="Goh K.M."/>
            <person name="Shamsir M.S."/>
            <person name="Lim S.W."/>
        </authorList>
    </citation>
    <scope>NUCLEOTIDE SEQUENCE [LARGE SCALE GENOMIC DNA]</scope>
    <source>
        <strain evidence="3 4">KCTC 52045</strain>
    </source>
</reference>
<dbReference type="RefSeq" id="WP_098074088.1">
    <property type="nucleotide sequence ID" value="NZ_PDEQ01000001.1"/>
</dbReference>
<evidence type="ECO:0000313" key="3">
    <source>
        <dbReference type="EMBL" id="PEN15189.1"/>
    </source>
</evidence>
<comment type="similarity">
    <text evidence="1 2">Belongs to the phD/YefM antitoxin family.</text>
</comment>
<dbReference type="Gene3D" id="3.40.1620.10">
    <property type="entry name" value="YefM-like domain"/>
    <property type="match status" value="1"/>
</dbReference>
<accession>A0A2A8D2L9</accession>